<evidence type="ECO:0000313" key="3">
    <source>
        <dbReference type="Proteomes" id="UP000253772"/>
    </source>
</evidence>
<evidence type="ECO:0000256" key="1">
    <source>
        <dbReference type="SAM" id="MobiDB-lite"/>
    </source>
</evidence>
<evidence type="ECO:0000313" key="2">
    <source>
        <dbReference type="EMBL" id="QBP13111.1"/>
    </source>
</evidence>
<reference evidence="2 3" key="1">
    <citation type="submission" date="2019-03" db="EMBL/GenBank/DDBJ databases">
        <title>Comparative insights into the high quality Complete genome sequence of highly metal resistant Cupriavidus metallidurans strain BS1 isolated from a gold-copper mine.</title>
        <authorList>
            <person name="Mazhar H.S."/>
            <person name="Rensing C."/>
        </authorList>
    </citation>
    <scope>NUCLEOTIDE SEQUENCE [LARGE SCALE GENOMIC DNA]</scope>
    <source>
        <strain evidence="2 3">BS1</strain>
    </source>
</reference>
<accession>A0A482IXF6</accession>
<gene>
    <name evidence="2" type="ORF">DDF84_026065</name>
</gene>
<proteinExistence type="predicted"/>
<name>A0A482IXF6_9BURK</name>
<sequence length="87" mass="9595">MNQDFTPFTVSVYPIQQEPGIWFASYMISEYRGGAERVVANVSMRHVTHGSEAKAKQAARNAGDGAVAHMGRQSFERHPTNLPTQCA</sequence>
<dbReference type="AlphaFoldDB" id="A0A482IXF6"/>
<feature type="region of interest" description="Disordered" evidence="1">
    <location>
        <begin position="51"/>
        <end position="87"/>
    </location>
</feature>
<dbReference type="Proteomes" id="UP000253772">
    <property type="component" value="Chromosome c2"/>
</dbReference>
<dbReference type="RefSeq" id="WP_080672931.1">
    <property type="nucleotide sequence ID" value="NZ_CP037901.1"/>
</dbReference>
<dbReference type="OrthoDB" id="8970320at2"/>
<dbReference type="EMBL" id="CP037901">
    <property type="protein sequence ID" value="QBP13111.1"/>
    <property type="molecule type" value="Genomic_DNA"/>
</dbReference>
<organism evidence="2 3">
    <name type="scientific">Cupriavidus metallidurans</name>
    <dbReference type="NCBI Taxonomy" id="119219"/>
    <lineage>
        <taxon>Bacteria</taxon>
        <taxon>Pseudomonadati</taxon>
        <taxon>Pseudomonadota</taxon>
        <taxon>Betaproteobacteria</taxon>
        <taxon>Burkholderiales</taxon>
        <taxon>Burkholderiaceae</taxon>
        <taxon>Cupriavidus</taxon>
    </lineage>
</organism>
<protein>
    <submittedName>
        <fullName evidence="2">Isochorismatase</fullName>
    </submittedName>
</protein>